<keyword evidence="10" id="KW-1185">Reference proteome</keyword>
<proteinExistence type="predicted"/>
<evidence type="ECO:0000256" key="5">
    <source>
        <dbReference type="ARBA" id="ARBA00023136"/>
    </source>
</evidence>
<feature type="transmembrane region" description="Helical" evidence="7">
    <location>
        <begin position="418"/>
        <end position="441"/>
    </location>
</feature>
<feature type="transmembrane region" description="Helical" evidence="7">
    <location>
        <begin position="489"/>
        <end position="510"/>
    </location>
</feature>
<accession>A0A2A2LS78</accession>
<feature type="compositionally biased region" description="Low complexity" evidence="6">
    <location>
        <begin position="1382"/>
        <end position="1396"/>
    </location>
</feature>
<dbReference type="InterPro" id="IPR036259">
    <property type="entry name" value="MFS_trans_sf"/>
</dbReference>
<organism evidence="9 10">
    <name type="scientific">Diploscapter pachys</name>
    <dbReference type="NCBI Taxonomy" id="2018661"/>
    <lineage>
        <taxon>Eukaryota</taxon>
        <taxon>Metazoa</taxon>
        <taxon>Ecdysozoa</taxon>
        <taxon>Nematoda</taxon>
        <taxon>Chromadorea</taxon>
        <taxon>Rhabditida</taxon>
        <taxon>Rhabditina</taxon>
        <taxon>Rhabditomorpha</taxon>
        <taxon>Rhabditoidea</taxon>
        <taxon>Rhabditidae</taxon>
        <taxon>Diploscapter</taxon>
    </lineage>
</organism>
<dbReference type="GO" id="GO:0016020">
    <property type="term" value="C:membrane"/>
    <property type="evidence" value="ECO:0007669"/>
    <property type="project" value="UniProtKB-SubCell"/>
</dbReference>
<dbReference type="SUPFAM" id="SSF103473">
    <property type="entry name" value="MFS general substrate transporter"/>
    <property type="match status" value="1"/>
</dbReference>
<evidence type="ECO:0000259" key="8">
    <source>
        <dbReference type="PROSITE" id="PS50850"/>
    </source>
</evidence>
<feature type="transmembrane region" description="Helical" evidence="7">
    <location>
        <begin position="323"/>
        <end position="343"/>
    </location>
</feature>
<feature type="transmembrane region" description="Helical" evidence="7">
    <location>
        <begin position="557"/>
        <end position="575"/>
    </location>
</feature>
<protein>
    <recommendedName>
        <fullName evidence="8">Major facilitator superfamily (MFS) profile domain-containing protein</fullName>
    </recommendedName>
</protein>
<dbReference type="OrthoDB" id="446368at2759"/>
<feature type="compositionally biased region" description="Acidic residues" evidence="6">
    <location>
        <begin position="254"/>
        <end position="267"/>
    </location>
</feature>
<evidence type="ECO:0000256" key="7">
    <source>
        <dbReference type="SAM" id="Phobius"/>
    </source>
</evidence>
<feature type="transmembrane region" description="Helical" evidence="7">
    <location>
        <begin position="587"/>
        <end position="606"/>
    </location>
</feature>
<feature type="transmembrane region" description="Helical" evidence="7">
    <location>
        <begin position="381"/>
        <end position="406"/>
    </location>
</feature>
<feature type="region of interest" description="Disordered" evidence="6">
    <location>
        <begin position="203"/>
        <end position="267"/>
    </location>
</feature>
<evidence type="ECO:0000313" key="9">
    <source>
        <dbReference type="EMBL" id="PAV89018.1"/>
    </source>
</evidence>
<feature type="compositionally biased region" description="Low complexity" evidence="6">
    <location>
        <begin position="1436"/>
        <end position="1446"/>
    </location>
</feature>
<evidence type="ECO:0000256" key="1">
    <source>
        <dbReference type="ARBA" id="ARBA00004141"/>
    </source>
</evidence>
<evidence type="ECO:0000256" key="4">
    <source>
        <dbReference type="ARBA" id="ARBA00022989"/>
    </source>
</evidence>
<dbReference type="EMBL" id="LIAE01006480">
    <property type="protein sequence ID" value="PAV89018.1"/>
    <property type="molecule type" value="Genomic_DNA"/>
</dbReference>
<evidence type="ECO:0000313" key="10">
    <source>
        <dbReference type="Proteomes" id="UP000218231"/>
    </source>
</evidence>
<feature type="compositionally biased region" description="Basic and acidic residues" evidence="6">
    <location>
        <begin position="51"/>
        <end position="68"/>
    </location>
</feature>
<dbReference type="PANTHER" id="PTHR23506">
    <property type="entry name" value="GH10249P"/>
    <property type="match status" value="1"/>
</dbReference>
<feature type="domain" description="Major facilitator superfamily (MFS) profile" evidence="8">
    <location>
        <begin position="289"/>
        <end position="693"/>
    </location>
</feature>
<dbReference type="STRING" id="2018661.A0A2A2LS78"/>
<dbReference type="PROSITE" id="PS50850">
    <property type="entry name" value="MFS"/>
    <property type="match status" value="1"/>
</dbReference>
<feature type="transmembrane region" description="Helical" evidence="7">
    <location>
        <begin position="447"/>
        <end position="469"/>
    </location>
</feature>
<feature type="transmembrane region" description="Helical" evidence="7">
    <location>
        <begin position="627"/>
        <end position="645"/>
    </location>
</feature>
<comment type="subcellular location">
    <subcellularLocation>
        <location evidence="1">Membrane</location>
        <topology evidence="1">Multi-pass membrane protein</topology>
    </subcellularLocation>
</comment>
<dbReference type="GO" id="GO:0022857">
    <property type="term" value="F:transmembrane transporter activity"/>
    <property type="evidence" value="ECO:0007669"/>
    <property type="project" value="InterPro"/>
</dbReference>
<feature type="transmembrane region" description="Helical" evidence="7">
    <location>
        <begin position="530"/>
        <end position="550"/>
    </location>
</feature>
<keyword evidence="3 7" id="KW-0812">Transmembrane</keyword>
<reference evidence="9 10" key="1">
    <citation type="journal article" date="2017" name="Curr. Biol.">
        <title>Genome architecture and evolution of a unichromosomal asexual nematode.</title>
        <authorList>
            <person name="Fradin H."/>
            <person name="Zegar C."/>
            <person name="Gutwein M."/>
            <person name="Lucas J."/>
            <person name="Kovtun M."/>
            <person name="Corcoran D."/>
            <person name="Baugh L.R."/>
            <person name="Kiontke K."/>
            <person name="Gunsalus K."/>
            <person name="Fitch D.H."/>
            <person name="Piano F."/>
        </authorList>
    </citation>
    <scope>NUCLEOTIDE SEQUENCE [LARGE SCALE GENOMIC DNA]</scope>
    <source>
        <strain evidence="9">PF1309</strain>
    </source>
</reference>
<evidence type="ECO:0000256" key="2">
    <source>
        <dbReference type="ARBA" id="ARBA00022448"/>
    </source>
</evidence>
<keyword evidence="2" id="KW-0813">Transport</keyword>
<evidence type="ECO:0000256" key="3">
    <source>
        <dbReference type="ARBA" id="ARBA00022692"/>
    </source>
</evidence>
<feature type="region of interest" description="Disordered" evidence="6">
    <location>
        <begin position="42"/>
        <end position="106"/>
    </location>
</feature>
<feature type="compositionally biased region" description="Polar residues" evidence="6">
    <location>
        <begin position="1418"/>
        <end position="1435"/>
    </location>
</feature>
<keyword evidence="4 7" id="KW-1133">Transmembrane helix</keyword>
<feature type="compositionally biased region" description="Basic residues" evidence="6">
    <location>
        <begin position="1403"/>
        <end position="1415"/>
    </location>
</feature>
<name>A0A2A2LS78_9BILA</name>
<feature type="compositionally biased region" description="Basic and acidic residues" evidence="6">
    <location>
        <begin position="908"/>
        <end position="927"/>
    </location>
</feature>
<dbReference type="CDD" id="cd17385">
    <property type="entry name" value="MFS_SLC18B1"/>
    <property type="match status" value="1"/>
</dbReference>
<feature type="transmembrane region" description="Helical" evidence="7">
    <location>
        <begin position="355"/>
        <end position="375"/>
    </location>
</feature>
<feature type="transmembrane region" description="Helical" evidence="7">
    <location>
        <begin position="287"/>
        <end position="311"/>
    </location>
</feature>
<feature type="region of interest" description="Disordered" evidence="6">
    <location>
        <begin position="1382"/>
        <end position="1451"/>
    </location>
</feature>
<sequence length="1468" mass="159473">MDRKKSGEDESKQPVTEFTEFTEVSYIIFCTCSLLSKGGLFNGTSRTSNSPKHDETATGNGEDKKEKNNTSLKNENGGGDAKLPLTKHGKAAVSKAAMSGERDAESLGQYDERMPLLLSCSLTTTSQIVFFNHLDRKNEEQREIGRDEIAKKKKKKSKRRRCVTDRIGAAEVRPKAVRPWIPSSFMPIPSEIGDTIDRRASLLGGRGRSLTREASRTPAGYGSMRRTEQQRHVGKAPPDEESQPSPSPCSSSTSEEESSSEMDESVTDESITLLNKSSFFSLSSREWTVIVMMALANLCSTVAFSCIAPFYPGEAALKQLSESQVGIVFGVFEFVMFISAPLFGKYMVYIGSKLMFVVGLTITGVTAILFGFLNFLPPGQIFFWASLIVRVLEAIGDAAFVTSSFAISAKCFPSKISLVIGLLETFAGLGYTAGPVIGGFLYELGGFQLPFLVLGIILLLATVLSLILIEEQDDTEDSSSSKGMMQMLAIPRIWLMVYAVFVCAVSLSFLDPTLSAHLAPFKLSPTMVGVFFLLCGGIYTLSAPLWGIIIDRYHNSSTLLMLFGSFATLVSMLLIGPSPLLSLDKNLFIIGVSLSVLGIAAGALYIPTFQSCLDIVKLHGYEDSFKTYGAVSGVFQSAFALGAFSGPTLGGFSVEKIGFEWTTTIISGIHVLFIICLLVFELIDYFCLRPQNQPAASLSVPTMSPLPATASAIPNNEAVTLYSATCLYSLSFPASSLILPPYPFSTPVAQSASVPMSLHRLLSSLLLCSIFQSSEQQFAEIASLATSLLTNGLGGAGLASSAAGAAGTAGQAVGALSQIGQLYQLAQGALQLTGTGVGVLNQASEGNWFPALLEHTAKTSHAGGGLPPLGVLGPSVGSGGTSNKIGPEFGTNFPSPNPEDYNETIDIEKETKKEEETETKTGDKLDGDGEGEGETTGETATAVNGLTGVTGVGSVEEVTLIPEGNEIEELKPEKPTDLEQTVSTELKVTNQVETSLNKDKDDGDSGLLENVARTHGTKTKGVPNLSRLLETLRKANLSDKEIEEIVKQIEGNKEEIDLSSGSENFDLNSAVRNIEEDKLNNRDRITSATRQIVNNLASQGKIDRKEFAHNLNQLRVLPDLTSHAQIQPQVTQPSLIQPHAFTHLPQYAQYSIQPNYGQPQVQLPNNYHPQPAAYSATIVQAQTLPNTQGPAPVYRAQVASTIPNTQSPISQTPQTAYPYSPYQQPTTSYYPYYYNNYPHYMNQQQYAHPQAQQQQQPSQAYYNYNNNAQPIRNGPPAAQVVQSVASVSGPPRYGAALNVQNAQYGQQQQQRYAPQYSNQQVPLQQQQHQLQHLPVQVNPQMSRNIVYSQSQQQQQVVQRNTVVPVAPQMHLPVASRVANIPAATNNNQNQRTNLPNSVDGRARKTRKVRRSKTKRSGTAGSRRQKSLMTSNTSTVQQQQQQQQQQQPTKVNVHKRYIVNPNRAMNPHP</sequence>
<dbReference type="InterPro" id="IPR011701">
    <property type="entry name" value="MFS"/>
</dbReference>
<feature type="region of interest" description="Disordered" evidence="6">
    <location>
        <begin position="908"/>
        <end position="939"/>
    </location>
</feature>
<dbReference type="Gene3D" id="1.20.1250.20">
    <property type="entry name" value="MFS general substrate transporter like domains"/>
    <property type="match status" value="2"/>
</dbReference>
<dbReference type="Pfam" id="PF07690">
    <property type="entry name" value="MFS_1"/>
    <property type="match status" value="1"/>
</dbReference>
<dbReference type="Proteomes" id="UP000218231">
    <property type="component" value="Unassembled WGS sequence"/>
</dbReference>
<dbReference type="PANTHER" id="PTHR23506:SF26">
    <property type="entry name" value="MFS-TYPE TRANSPORTER SLC18B1"/>
    <property type="match status" value="1"/>
</dbReference>
<comment type="caution">
    <text evidence="9">The sequence shown here is derived from an EMBL/GenBank/DDBJ whole genome shotgun (WGS) entry which is preliminary data.</text>
</comment>
<evidence type="ECO:0000256" key="6">
    <source>
        <dbReference type="SAM" id="MobiDB-lite"/>
    </source>
</evidence>
<keyword evidence="5 7" id="KW-0472">Membrane</keyword>
<dbReference type="InterPro" id="IPR050930">
    <property type="entry name" value="MFS_Vesicular_Transporter"/>
</dbReference>
<gene>
    <name evidence="9" type="ORF">WR25_14957</name>
</gene>
<dbReference type="InterPro" id="IPR020846">
    <property type="entry name" value="MFS_dom"/>
</dbReference>
<feature type="transmembrane region" description="Helical" evidence="7">
    <location>
        <begin position="665"/>
        <end position="688"/>
    </location>
</feature>